<evidence type="ECO:0000313" key="2">
    <source>
        <dbReference type="EMBL" id="KAL0575255.1"/>
    </source>
</evidence>
<evidence type="ECO:0000256" key="1">
    <source>
        <dbReference type="SAM" id="Phobius"/>
    </source>
</evidence>
<gene>
    <name evidence="2" type="ORF">V5O48_006720</name>
</gene>
<keyword evidence="3" id="KW-1185">Reference proteome</keyword>
<accession>A0ABR3FIR5</accession>
<dbReference type="Proteomes" id="UP001465976">
    <property type="component" value="Unassembled WGS sequence"/>
</dbReference>
<feature type="transmembrane region" description="Helical" evidence="1">
    <location>
        <begin position="20"/>
        <end position="42"/>
    </location>
</feature>
<keyword evidence="1" id="KW-1133">Transmembrane helix</keyword>
<sequence>MPPLIETTIDVEPREGDESVSFSLPILVVIGLATMSTVWVVVRWWSTGRVENLEEHIEALDTLVNENSSYKEDLLGEAGPAYKQSLRKIYSEVETLKKAKEYHEALEMYPITRAIHLFYQLYETGRCKRVLRMLESDIKARVQAEKAHRVSQELAELRARSPRY</sequence>
<protein>
    <submittedName>
        <fullName evidence="2">Uncharacterized protein</fullName>
    </submittedName>
</protein>
<proteinExistence type="predicted"/>
<reference evidence="2 3" key="1">
    <citation type="submission" date="2024-02" db="EMBL/GenBank/DDBJ databases">
        <title>A draft genome for the cacao thread blight pathogen Marasmius crinis-equi.</title>
        <authorList>
            <person name="Cohen S.P."/>
            <person name="Baruah I.K."/>
            <person name="Amoako-Attah I."/>
            <person name="Bukari Y."/>
            <person name="Meinhardt L.W."/>
            <person name="Bailey B.A."/>
        </authorList>
    </citation>
    <scope>NUCLEOTIDE SEQUENCE [LARGE SCALE GENOMIC DNA]</scope>
    <source>
        <strain evidence="2 3">GH-76</strain>
    </source>
</reference>
<evidence type="ECO:0000313" key="3">
    <source>
        <dbReference type="Proteomes" id="UP001465976"/>
    </source>
</evidence>
<keyword evidence="1" id="KW-0812">Transmembrane</keyword>
<comment type="caution">
    <text evidence="2">The sequence shown here is derived from an EMBL/GenBank/DDBJ whole genome shotgun (WGS) entry which is preliminary data.</text>
</comment>
<organism evidence="2 3">
    <name type="scientific">Marasmius crinis-equi</name>
    <dbReference type="NCBI Taxonomy" id="585013"/>
    <lineage>
        <taxon>Eukaryota</taxon>
        <taxon>Fungi</taxon>
        <taxon>Dikarya</taxon>
        <taxon>Basidiomycota</taxon>
        <taxon>Agaricomycotina</taxon>
        <taxon>Agaricomycetes</taxon>
        <taxon>Agaricomycetidae</taxon>
        <taxon>Agaricales</taxon>
        <taxon>Marasmiineae</taxon>
        <taxon>Marasmiaceae</taxon>
        <taxon>Marasmius</taxon>
    </lineage>
</organism>
<name>A0ABR3FIR5_9AGAR</name>
<dbReference type="EMBL" id="JBAHYK010000322">
    <property type="protein sequence ID" value="KAL0575255.1"/>
    <property type="molecule type" value="Genomic_DNA"/>
</dbReference>
<keyword evidence="1" id="KW-0472">Membrane</keyword>